<protein>
    <submittedName>
        <fullName evidence="1">Uncharacterized protein</fullName>
    </submittedName>
</protein>
<evidence type="ECO:0000313" key="1">
    <source>
        <dbReference type="EMBL" id="KAL1280818.1"/>
    </source>
</evidence>
<name>A0ABR3NUU5_9TELE</name>
<organism evidence="1 2">
    <name type="scientific">Cirrhinus molitorella</name>
    <name type="common">mud carp</name>
    <dbReference type="NCBI Taxonomy" id="172907"/>
    <lineage>
        <taxon>Eukaryota</taxon>
        <taxon>Metazoa</taxon>
        <taxon>Chordata</taxon>
        <taxon>Craniata</taxon>
        <taxon>Vertebrata</taxon>
        <taxon>Euteleostomi</taxon>
        <taxon>Actinopterygii</taxon>
        <taxon>Neopterygii</taxon>
        <taxon>Teleostei</taxon>
        <taxon>Ostariophysi</taxon>
        <taxon>Cypriniformes</taxon>
        <taxon>Cyprinidae</taxon>
        <taxon>Labeoninae</taxon>
        <taxon>Labeonini</taxon>
        <taxon>Cirrhinus</taxon>
    </lineage>
</organism>
<dbReference type="EMBL" id="JAYMGO010000002">
    <property type="protein sequence ID" value="KAL1280818.1"/>
    <property type="molecule type" value="Genomic_DNA"/>
</dbReference>
<comment type="caution">
    <text evidence="1">The sequence shown here is derived from an EMBL/GenBank/DDBJ whole genome shotgun (WGS) entry which is preliminary data.</text>
</comment>
<proteinExistence type="predicted"/>
<accession>A0ABR3NUU5</accession>
<sequence length="161" mass="18433">METSRVPMVTWGGFQGHNMILCVCVCFCPIAPVPSRQSGGNPDTKYHISKYKMTAFLFRERDVTLKYQGSRHLCVQGPEALLSVASQNRLERRKRERQRARVLDDQIAALAAPVRSELESDYVLHIFMSLCHQPEKQIPRVGALLILIAMRRNTFMLNVFK</sequence>
<gene>
    <name evidence="1" type="ORF">QQF64_015418</name>
</gene>
<dbReference type="Proteomes" id="UP001558613">
    <property type="component" value="Unassembled WGS sequence"/>
</dbReference>
<keyword evidence="2" id="KW-1185">Reference proteome</keyword>
<evidence type="ECO:0000313" key="2">
    <source>
        <dbReference type="Proteomes" id="UP001558613"/>
    </source>
</evidence>
<reference evidence="1 2" key="1">
    <citation type="submission" date="2023-09" db="EMBL/GenBank/DDBJ databases">
        <authorList>
            <person name="Wang M."/>
        </authorList>
    </citation>
    <scope>NUCLEOTIDE SEQUENCE [LARGE SCALE GENOMIC DNA]</scope>
    <source>
        <strain evidence="1">GT-2023</strain>
        <tissue evidence="1">Liver</tissue>
    </source>
</reference>